<evidence type="ECO:0000313" key="5">
    <source>
        <dbReference type="Proteomes" id="UP001149411"/>
    </source>
</evidence>
<dbReference type="RefSeq" id="WP_266088514.1">
    <property type="nucleotide sequence ID" value="NZ_RKLV01000013.1"/>
</dbReference>
<dbReference type="InterPro" id="IPR055729">
    <property type="entry name" value="DUF7305"/>
</dbReference>
<feature type="transmembrane region" description="Helical" evidence="2">
    <location>
        <begin position="12"/>
        <end position="35"/>
    </location>
</feature>
<dbReference type="Pfam" id="PF23981">
    <property type="entry name" value="DUF7305"/>
    <property type="match status" value="1"/>
</dbReference>
<feature type="domain" description="DUF7305" evidence="3">
    <location>
        <begin position="88"/>
        <end position="280"/>
    </location>
</feature>
<reference evidence="4" key="1">
    <citation type="submission" date="2022-09" db="EMBL/GenBank/DDBJ databases">
        <title>Haloadaptaus new haloarchaeum isolated from saline soil.</title>
        <authorList>
            <person name="Duran-Viseras A."/>
            <person name="Sanchez-Porro C."/>
            <person name="Ventosa A."/>
        </authorList>
    </citation>
    <scope>NUCLEOTIDE SEQUENCE</scope>
    <source>
        <strain evidence="4">F3-133</strain>
    </source>
</reference>
<evidence type="ECO:0000256" key="2">
    <source>
        <dbReference type="SAM" id="Phobius"/>
    </source>
</evidence>
<protein>
    <recommendedName>
        <fullName evidence="3">DUF7305 domain-containing protein</fullName>
    </recommendedName>
</protein>
<keyword evidence="5" id="KW-1185">Reference proteome</keyword>
<organism evidence="4 5">
    <name type="scientific">Halorutilus salinus</name>
    <dbReference type="NCBI Taxonomy" id="2487751"/>
    <lineage>
        <taxon>Archaea</taxon>
        <taxon>Methanobacteriati</taxon>
        <taxon>Methanobacteriota</taxon>
        <taxon>Stenosarchaea group</taxon>
        <taxon>Halobacteria</taxon>
        <taxon>Halorutilales</taxon>
        <taxon>Halorutilaceae</taxon>
        <taxon>Halorutilus</taxon>
    </lineage>
</organism>
<keyword evidence="2" id="KW-0472">Membrane</keyword>
<feature type="region of interest" description="Disordered" evidence="1">
    <location>
        <begin position="79"/>
        <end position="99"/>
    </location>
</feature>
<dbReference type="AlphaFoldDB" id="A0A9Q4C650"/>
<accession>A0A9Q4C650</accession>
<keyword evidence="2" id="KW-1133">Transmembrane helix</keyword>
<name>A0A9Q4C650_9EURY</name>
<comment type="caution">
    <text evidence="4">The sequence shown here is derived from an EMBL/GenBank/DDBJ whole genome shotgun (WGS) entry which is preliminary data.</text>
</comment>
<sequence length="287" mass="30084">MRRRTCSAGSQSTVIGVALLVGLTVLLSGIVVFSVSSVEPPSDIDDVIPNRGTSPFAAERTGGSFTGEAVTVSMYDSVSGEKVDGSPNETAGMPPPSVDEGVKSVVSGLEGSPPLPDGGTDGEVTVDSGGYYVNTSNSIQSSWDDERVVFDTSDGAVRIALDGEGFIDSGRIRVEGSEFEVTGGAPVEIYVERSTFSADLVLNSVEFDAQSTDAFRVYAQSNNGWDKSEIDIQGGSEFRGIVYAPGSKVEIRNSEFYGASVAEETVIDGSSYYHDTALQRLGADALP</sequence>
<dbReference type="Proteomes" id="UP001149411">
    <property type="component" value="Unassembled WGS sequence"/>
</dbReference>
<evidence type="ECO:0000259" key="3">
    <source>
        <dbReference type="Pfam" id="PF23981"/>
    </source>
</evidence>
<gene>
    <name evidence="4" type="ORF">EGH25_10935</name>
</gene>
<dbReference type="EMBL" id="RKLV01000013">
    <property type="protein sequence ID" value="MCX2819865.1"/>
    <property type="molecule type" value="Genomic_DNA"/>
</dbReference>
<keyword evidence="2" id="KW-0812">Transmembrane</keyword>
<evidence type="ECO:0000256" key="1">
    <source>
        <dbReference type="SAM" id="MobiDB-lite"/>
    </source>
</evidence>
<proteinExistence type="predicted"/>
<evidence type="ECO:0000313" key="4">
    <source>
        <dbReference type="EMBL" id="MCX2819865.1"/>
    </source>
</evidence>